<comment type="caution">
    <text evidence="2">The sequence shown here is derived from an EMBL/GenBank/DDBJ whole genome shotgun (WGS) entry which is preliminary data.</text>
</comment>
<proteinExistence type="predicted"/>
<keyword evidence="3" id="KW-1185">Reference proteome</keyword>
<evidence type="ECO:0000256" key="1">
    <source>
        <dbReference type="SAM" id="MobiDB-lite"/>
    </source>
</evidence>
<feature type="region of interest" description="Disordered" evidence="1">
    <location>
        <begin position="1"/>
        <end position="24"/>
    </location>
</feature>
<feature type="compositionally biased region" description="Basic and acidic residues" evidence="1">
    <location>
        <begin position="1"/>
        <end position="21"/>
    </location>
</feature>
<sequence>MNEQPEEKGSQRMQKNPEKIRNGNKVVQNLLLNRQQNSSKKGWDNDAPDLHFDQQMWTSLDCDRQLLHKDSEAVMNNSDRRITSKGRNLSYPLISRKVEQLITLANKYTDSDWILIEEFIFTDKGASLLDIDVNNAPKSDTTKARLTGKAKINLVQLYTIKPDTRRTQLGTIIHGQPDTRHKQLGMRHVINLAREIDTVMHTLAHGMDSLAHGMCTLVGHPGHLGTSTSSTTGHIGRSLAT</sequence>
<dbReference type="EMBL" id="CAXHTB010000002">
    <property type="protein sequence ID" value="CAL0301269.1"/>
    <property type="molecule type" value="Genomic_DNA"/>
</dbReference>
<protein>
    <submittedName>
        <fullName evidence="2">Uncharacterized protein</fullName>
    </submittedName>
</protein>
<name>A0AAV1VW66_LUPLU</name>
<dbReference type="AlphaFoldDB" id="A0AAV1VW66"/>
<accession>A0AAV1VW66</accession>
<organism evidence="2 3">
    <name type="scientific">Lupinus luteus</name>
    <name type="common">European yellow lupine</name>
    <dbReference type="NCBI Taxonomy" id="3873"/>
    <lineage>
        <taxon>Eukaryota</taxon>
        <taxon>Viridiplantae</taxon>
        <taxon>Streptophyta</taxon>
        <taxon>Embryophyta</taxon>
        <taxon>Tracheophyta</taxon>
        <taxon>Spermatophyta</taxon>
        <taxon>Magnoliopsida</taxon>
        <taxon>eudicotyledons</taxon>
        <taxon>Gunneridae</taxon>
        <taxon>Pentapetalae</taxon>
        <taxon>rosids</taxon>
        <taxon>fabids</taxon>
        <taxon>Fabales</taxon>
        <taxon>Fabaceae</taxon>
        <taxon>Papilionoideae</taxon>
        <taxon>50 kb inversion clade</taxon>
        <taxon>genistoids sensu lato</taxon>
        <taxon>core genistoids</taxon>
        <taxon>Genisteae</taxon>
        <taxon>Lupinus</taxon>
    </lineage>
</organism>
<evidence type="ECO:0000313" key="2">
    <source>
        <dbReference type="EMBL" id="CAL0301269.1"/>
    </source>
</evidence>
<gene>
    <name evidence="2" type="ORF">LLUT_LOCUS2329</name>
</gene>
<reference evidence="2 3" key="1">
    <citation type="submission" date="2024-03" db="EMBL/GenBank/DDBJ databases">
        <authorList>
            <person name="Martinez-Hernandez J."/>
        </authorList>
    </citation>
    <scope>NUCLEOTIDE SEQUENCE [LARGE SCALE GENOMIC DNA]</scope>
</reference>
<dbReference type="Proteomes" id="UP001497480">
    <property type="component" value="Unassembled WGS sequence"/>
</dbReference>
<evidence type="ECO:0000313" key="3">
    <source>
        <dbReference type="Proteomes" id="UP001497480"/>
    </source>
</evidence>